<evidence type="ECO:0000313" key="8">
    <source>
        <dbReference type="EMBL" id="JAB57351.1"/>
    </source>
</evidence>
<feature type="region of interest" description="Disordered" evidence="5">
    <location>
        <begin position="77"/>
        <end position="115"/>
    </location>
</feature>
<feature type="domain" description="Serpin" evidence="7">
    <location>
        <begin position="135"/>
        <end position="496"/>
    </location>
</feature>
<evidence type="ECO:0000256" key="4">
    <source>
        <dbReference type="RuleBase" id="RU000411"/>
    </source>
</evidence>
<dbReference type="AlphaFoldDB" id="U5EU26"/>
<dbReference type="SMART" id="SM00093">
    <property type="entry name" value="SERPIN"/>
    <property type="match status" value="1"/>
</dbReference>
<keyword evidence="3" id="KW-0722">Serine protease inhibitor</keyword>
<evidence type="ECO:0000256" key="2">
    <source>
        <dbReference type="ARBA" id="ARBA00022690"/>
    </source>
</evidence>
<organism evidence="8">
    <name type="scientific">Corethrella appendiculata</name>
    <dbReference type="NCBI Taxonomy" id="1370023"/>
    <lineage>
        <taxon>Eukaryota</taxon>
        <taxon>Metazoa</taxon>
        <taxon>Ecdysozoa</taxon>
        <taxon>Arthropoda</taxon>
        <taxon>Hexapoda</taxon>
        <taxon>Insecta</taxon>
        <taxon>Pterygota</taxon>
        <taxon>Neoptera</taxon>
        <taxon>Endopterygota</taxon>
        <taxon>Diptera</taxon>
        <taxon>Nematocera</taxon>
        <taxon>Culicoidea</taxon>
        <taxon>Chaoboridae</taxon>
        <taxon>Corethrella</taxon>
    </lineage>
</organism>
<dbReference type="GO" id="GO:0004867">
    <property type="term" value="F:serine-type endopeptidase inhibitor activity"/>
    <property type="evidence" value="ECO:0007669"/>
    <property type="project" value="UniProtKB-KW"/>
</dbReference>
<name>U5EU26_9DIPT</name>
<evidence type="ECO:0000256" key="1">
    <source>
        <dbReference type="ARBA" id="ARBA00009500"/>
    </source>
</evidence>
<reference evidence="8" key="1">
    <citation type="journal article" date="2014" name="Insect Biochem. Mol. Biol.">
        <title>An insight into the sialome of the frog biting fly, Corethrella appendiculata.</title>
        <authorList>
            <person name="Ribeiro J.M.C."/>
            <person name="Chagas A.C."/>
            <person name="Pham V.M."/>
            <person name="Lounibos L.P."/>
            <person name="Calvo E."/>
        </authorList>
    </citation>
    <scope>NUCLEOTIDE SEQUENCE</scope>
    <source>
        <tissue evidence="8">Salivary glands</tissue>
    </source>
</reference>
<dbReference type="Pfam" id="PF00079">
    <property type="entry name" value="Serpin"/>
    <property type="match status" value="1"/>
</dbReference>
<dbReference type="CDD" id="cd00172">
    <property type="entry name" value="serpin"/>
    <property type="match status" value="1"/>
</dbReference>
<dbReference type="GO" id="GO:0005615">
    <property type="term" value="C:extracellular space"/>
    <property type="evidence" value="ECO:0007669"/>
    <property type="project" value="InterPro"/>
</dbReference>
<protein>
    <submittedName>
        <fullName evidence="8">Putative salivary serpin</fullName>
    </submittedName>
</protein>
<dbReference type="InterPro" id="IPR042178">
    <property type="entry name" value="Serpin_sf_1"/>
</dbReference>
<dbReference type="InterPro" id="IPR000215">
    <property type="entry name" value="Serpin_fam"/>
</dbReference>
<accession>U5EU26</accession>
<evidence type="ECO:0000256" key="5">
    <source>
        <dbReference type="SAM" id="MobiDB-lite"/>
    </source>
</evidence>
<dbReference type="InterPro" id="IPR036186">
    <property type="entry name" value="Serpin_sf"/>
</dbReference>
<feature type="chain" id="PRO_5004660193" evidence="6">
    <location>
        <begin position="22"/>
        <end position="499"/>
    </location>
</feature>
<dbReference type="Gene3D" id="3.30.497.10">
    <property type="entry name" value="Antithrombin, subunit I, domain 2"/>
    <property type="match status" value="1"/>
</dbReference>
<dbReference type="PANTHER" id="PTHR11461">
    <property type="entry name" value="SERINE PROTEASE INHIBITOR, SERPIN"/>
    <property type="match status" value="1"/>
</dbReference>
<keyword evidence="2" id="KW-0646">Protease inhibitor</keyword>
<dbReference type="EMBL" id="GANO01002520">
    <property type="protein sequence ID" value="JAB57351.1"/>
    <property type="molecule type" value="mRNA"/>
</dbReference>
<proteinExistence type="evidence at transcript level"/>
<dbReference type="InterPro" id="IPR042185">
    <property type="entry name" value="Serpin_sf_2"/>
</dbReference>
<dbReference type="Gene3D" id="2.30.39.10">
    <property type="entry name" value="Alpha-1-antitrypsin, domain 1"/>
    <property type="match status" value="1"/>
</dbReference>
<evidence type="ECO:0000259" key="7">
    <source>
        <dbReference type="SMART" id="SM00093"/>
    </source>
</evidence>
<evidence type="ECO:0000256" key="3">
    <source>
        <dbReference type="ARBA" id="ARBA00022900"/>
    </source>
</evidence>
<dbReference type="SUPFAM" id="SSF56574">
    <property type="entry name" value="Serpins"/>
    <property type="match status" value="1"/>
</dbReference>
<sequence length="499" mass="56878">MGTKLALCIFTFCSFTNIINGQIDYNRQYGRNGQQHRTNIGYSQNNSPYQFEDYFQRKQNEFPSLSQSNDQLNSRFASEGENLRNQAQPESQIDDQRIRFPNNQAQPLPLDNRPQYKLSDSDQIKLSQTTSMFALDLFKTSLPKNSIKNHVISPISPQLLLTNLIPAAADDTLEELKGVTYIGDNNPGLFPLYEKVLTSRNSENKVDLATTYFVAEDYRLNDTFVKNSERNGISIQKLDFRNANDAARIANNWVSQKTRGTINQILDPNNHIEGTRLLLANAIYFRGIWKNKFNATGNGEFMVTPNEPKQVSYMTARAKMHYGEEELTRKLKALWVEVPYTGGDDVSMLIIKPSKPHQLDKLIEKFDYNHLSSIYEKMDDFVSHKVNLKLPKFTIKSSTSLVEPLQKIGLKSLFQYAKLPWLGNENTKVSNIVQQAYYSVNEEGTIASGATTVQIITLSIHPQITNVDFEVNEPFLSIIVDRKNKIPLFVSKITTPQYS</sequence>
<dbReference type="PANTHER" id="PTHR11461:SF211">
    <property type="entry name" value="GH10112P-RELATED"/>
    <property type="match status" value="1"/>
</dbReference>
<dbReference type="InterPro" id="IPR023796">
    <property type="entry name" value="Serpin_dom"/>
</dbReference>
<feature type="signal peptide" evidence="6">
    <location>
        <begin position="1"/>
        <end position="21"/>
    </location>
</feature>
<comment type="similarity">
    <text evidence="1 4">Belongs to the serpin family.</text>
</comment>
<evidence type="ECO:0000256" key="6">
    <source>
        <dbReference type="SAM" id="SignalP"/>
    </source>
</evidence>
<keyword evidence="6" id="KW-0732">Signal</keyword>